<evidence type="ECO:0000256" key="1">
    <source>
        <dbReference type="SAM" id="Phobius"/>
    </source>
</evidence>
<dbReference type="InterPro" id="IPR003172">
    <property type="entry name" value="ML_dom"/>
</dbReference>
<dbReference type="AlphaFoldDB" id="A0A1X7UW86"/>
<dbReference type="Gene3D" id="2.60.40.770">
    <property type="match status" value="1"/>
</dbReference>
<keyword evidence="1" id="KW-1133">Transmembrane helix</keyword>
<proteinExistence type="predicted"/>
<dbReference type="EnsemblMetazoa" id="Aqu2.1.31936_001">
    <property type="protein sequence ID" value="Aqu2.1.31936_001"/>
    <property type="gene ID" value="Aqu2.1.31936"/>
</dbReference>
<dbReference type="SMART" id="SM00737">
    <property type="entry name" value="ML"/>
    <property type="match status" value="1"/>
</dbReference>
<reference evidence="3" key="1">
    <citation type="submission" date="2017-05" db="UniProtKB">
        <authorList>
            <consortium name="EnsemblMetazoa"/>
        </authorList>
    </citation>
    <scope>IDENTIFICATION</scope>
</reference>
<accession>A0A1X7UW86</accession>
<sequence>MESQQEKASLFNFLSVSLLILICSISLAWSWSDCGSDGISVTSVSMEDCPNSSRICWAKKNQNESLYVVFTPLLNYTNLTITVNATTGFNTENFPLLNGGLICSAGAPCPMVAGATEKARLSFLLNDSLPTDFNVRTRWWFHDENSTIRGCFQVTFMILKYH</sequence>
<evidence type="ECO:0000259" key="2">
    <source>
        <dbReference type="SMART" id="SM00737"/>
    </source>
</evidence>
<dbReference type="InParanoid" id="A0A1X7UW86"/>
<protein>
    <recommendedName>
        <fullName evidence="2">MD-2-related lipid-recognition domain-containing protein</fullName>
    </recommendedName>
</protein>
<name>A0A1X7UW86_AMPQE</name>
<dbReference type="SUPFAM" id="SSF81296">
    <property type="entry name" value="E set domains"/>
    <property type="match status" value="1"/>
</dbReference>
<feature type="domain" description="MD-2-related lipid-recognition" evidence="2">
    <location>
        <begin position="31"/>
        <end position="156"/>
    </location>
</feature>
<evidence type="ECO:0000313" key="3">
    <source>
        <dbReference type="EnsemblMetazoa" id="Aqu2.1.31936_001"/>
    </source>
</evidence>
<feature type="transmembrane region" description="Helical" evidence="1">
    <location>
        <begin position="12"/>
        <end position="31"/>
    </location>
</feature>
<dbReference type="Pfam" id="PF02221">
    <property type="entry name" value="E1_DerP2_DerF2"/>
    <property type="match status" value="1"/>
</dbReference>
<organism evidence="3">
    <name type="scientific">Amphimedon queenslandica</name>
    <name type="common">Sponge</name>
    <dbReference type="NCBI Taxonomy" id="400682"/>
    <lineage>
        <taxon>Eukaryota</taxon>
        <taxon>Metazoa</taxon>
        <taxon>Porifera</taxon>
        <taxon>Demospongiae</taxon>
        <taxon>Heteroscleromorpha</taxon>
        <taxon>Haplosclerida</taxon>
        <taxon>Niphatidae</taxon>
        <taxon>Amphimedon</taxon>
    </lineage>
</organism>
<keyword evidence="1" id="KW-0812">Transmembrane</keyword>
<dbReference type="InterPro" id="IPR014756">
    <property type="entry name" value="Ig_E-set"/>
</dbReference>
<keyword evidence="1" id="KW-0472">Membrane</keyword>